<dbReference type="Proteomes" id="UP000298663">
    <property type="component" value="Unassembled WGS sequence"/>
</dbReference>
<protein>
    <submittedName>
        <fullName evidence="1">Uncharacterized protein</fullName>
    </submittedName>
</protein>
<evidence type="ECO:0000313" key="1">
    <source>
        <dbReference type="EMBL" id="TKR59587.1"/>
    </source>
</evidence>
<comment type="caution">
    <text evidence="1">The sequence shown here is derived from an EMBL/GenBank/DDBJ whole genome shotgun (WGS) entry which is preliminary data.</text>
</comment>
<proteinExistence type="predicted"/>
<accession>A0A4U5LU17</accession>
<reference evidence="1 2" key="1">
    <citation type="journal article" date="2015" name="Genome Biol.">
        <title>Comparative genomics of Steinernema reveals deeply conserved gene regulatory networks.</title>
        <authorList>
            <person name="Dillman A.R."/>
            <person name="Macchietto M."/>
            <person name="Porter C.F."/>
            <person name="Rogers A."/>
            <person name="Williams B."/>
            <person name="Antoshechkin I."/>
            <person name="Lee M.M."/>
            <person name="Goodwin Z."/>
            <person name="Lu X."/>
            <person name="Lewis E.E."/>
            <person name="Goodrich-Blair H."/>
            <person name="Stock S.P."/>
            <person name="Adams B.J."/>
            <person name="Sternberg P.W."/>
            <person name="Mortazavi A."/>
        </authorList>
    </citation>
    <scope>NUCLEOTIDE SEQUENCE [LARGE SCALE GENOMIC DNA]</scope>
    <source>
        <strain evidence="1 2">ALL</strain>
    </source>
</reference>
<name>A0A4U5LU17_STECR</name>
<reference evidence="1 2" key="2">
    <citation type="journal article" date="2019" name="G3 (Bethesda)">
        <title>Hybrid Assembly of the Genome of the Entomopathogenic Nematode Steinernema carpocapsae Identifies the X-Chromosome.</title>
        <authorList>
            <person name="Serra L."/>
            <person name="Macchietto M."/>
            <person name="Macias-Munoz A."/>
            <person name="McGill C.J."/>
            <person name="Rodriguez I.M."/>
            <person name="Rodriguez B."/>
            <person name="Murad R."/>
            <person name="Mortazavi A."/>
        </authorList>
    </citation>
    <scope>NUCLEOTIDE SEQUENCE [LARGE SCALE GENOMIC DNA]</scope>
    <source>
        <strain evidence="1 2">ALL</strain>
    </source>
</reference>
<keyword evidence="2" id="KW-1185">Reference proteome</keyword>
<sequence length="184" mass="21224">MMPDPGSIPGHLDRHDRSFLQKIEERDLPSESKIFLKSYPKNIPNVSDVKKFFLNVSSLESSQFLTPTHFCAFEQIYSVALPRFDENVEKSVLVKPYGSLTLVRLVSVLSIDHFYLLNFNFSIGYKYGHIDWKIAEILMMKRWLLATANITKKLAGIERQIGYKNLRLTFELLQKEISGPIQPS</sequence>
<gene>
    <name evidence="1" type="ORF">L596_029235</name>
</gene>
<dbReference type="EMBL" id="AZBU02000012">
    <property type="protein sequence ID" value="TKR59587.1"/>
    <property type="molecule type" value="Genomic_DNA"/>
</dbReference>
<organism evidence="1 2">
    <name type="scientific">Steinernema carpocapsae</name>
    <name type="common">Entomopathogenic nematode</name>
    <dbReference type="NCBI Taxonomy" id="34508"/>
    <lineage>
        <taxon>Eukaryota</taxon>
        <taxon>Metazoa</taxon>
        <taxon>Ecdysozoa</taxon>
        <taxon>Nematoda</taxon>
        <taxon>Chromadorea</taxon>
        <taxon>Rhabditida</taxon>
        <taxon>Tylenchina</taxon>
        <taxon>Panagrolaimomorpha</taxon>
        <taxon>Strongyloidoidea</taxon>
        <taxon>Steinernematidae</taxon>
        <taxon>Steinernema</taxon>
    </lineage>
</organism>
<dbReference type="AlphaFoldDB" id="A0A4U5LU17"/>
<evidence type="ECO:0000313" key="2">
    <source>
        <dbReference type="Proteomes" id="UP000298663"/>
    </source>
</evidence>